<dbReference type="AlphaFoldDB" id="M0GZF5"/>
<proteinExistence type="inferred from homology"/>
<evidence type="ECO:0000313" key="4">
    <source>
        <dbReference type="Proteomes" id="UP000011571"/>
    </source>
</evidence>
<protein>
    <submittedName>
        <fullName evidence="3">PrpF protein</fullName>
    </submittedName>
</protein>
<dbReference type="PANTHER" id="PTHR43709:SF2">
    <property type="entry name" value="DUF453 DOMAIN PROTEIN (AFU_ORTHOLOGUE AFUA_6G00360)"/>
    <property type="match status" value="1"/>
</dbReference>
<dbReference type="SUPFAM" id="SSF54506">
    <property type="entry name" value="Diaminopimelate epimerase-like"/>
    <property type="match status" value="2"/>
</dbReference>
<evidence type="ECO:0000313" key="3">
    <source>
        <dbReference type="EMBL" id="ELZ76249.1"/>
    </source>
</evidence>
<reference evidence="3 4" key="1">
    <citation type="journal article" date="2014" name="PLoS Genet.">
        <title>Phylogenetically driven sequencing of extremely halophilic archaea reveals strategies for static and dynamic osmo-response.</title>
        <authorList>
            <person name="Becker E.A."/>
            <person name="Seitzer P.M."/>
            <person name="Tritt A."/>
            <person name="Larsen D."/>
            <person name="Krusor M."/>
            <person name="Yao A.I."/>
            <person name="Wu D."/>
            <person name="Madern D."/>
            <person name="Eisen J.A."/>
            <person name="Darling A.E."/>
            <person name="Facciotti M.T."/>
        </authorList>
    </citation>
    <scope>NUCLEOTIDE SEQUENCE [LARGE SCALE GENOMIC DNA]</scope>
    <source>
        <strain evidence="4">ATCC 33959 / DSM 4427 / JCM 8863 / NBRC 102184 / NCIMB 2188 / Ma 2.38</strain>
    </source>
</reference>
<comment type="caution">
    <text evidence="3">The sequence shown here is derived from an EMBL/GenBank/DDBJ whole genome shotgun (WGS) entry which is preliminary data.</text>
</comment>
<sequence>MDQNSLQCALVRGGTSKGVAVARDELPEENTNTALLSLFGSPDERQIDGLGGGTSTTSKLMIVEESNRDGIDIDYEFGQVSVRDPTIDYGGNCGNMTTVVGPFAVDQNMIDVPDYGETTVTLYNKNTETRIDQSFEVVGGRTATVGDHKIHGVPGTGARVDTTFYDPASTIEKGLFPFNERVTTLDVDGRSVEMTVLDVTTPVVFVRASDLGVTGTELPEDIDNNPEFLDRIEQIRATVCTELGIVNSPEDATVESPGFPKIAFVAPPTDYEATVGHVTESEIDITARIMSMQYLHPVYAVTGASCTAAATLLEGTIPNQVADAPDSGTVELGHPKGKMSIEASVNGNNTVESVTVSRTHRRLMEGQAFYTLETNGQ</sequence>
<dbReference type="Pfam" id="PF04303">
    <property type="entry name" value="PrpF"/>
    <property type="match status" value="1"/>
</dbReference>
<dbReference type="RefSeq" id="WP_004977699.1">
    <property type="nucleotide sequence ID" value="NZ_AOLJ01000027.1"/>
</dbReference>
<dbReference type="EMBL" id="AOLJ01000027">
    <property type="protein sequence ID" value="ELZ76249.1"/>
    <property type="molecule type" value="Genomic_DNA"/>
</dbReference>
<keyword evidence="2" id="KW-0413">Isomerase</keyword>
<dbReference type="InterPro" id="IPR007400">
    <property type="entry name" value="PrpF-like"/>
</dbReference>
<dbReference type="GO" id="GO:0016853">
    <property type="term" value="F:isomerase activity"/>
    <property type="evidence" value="ECO:0007669"/>
    <property type="project" value="UniProtKB-KW"/>
</dbReference>
<dbReference type="Gene3D" id="3.10.310.10">
    <property type="entry name" value="Diaminopimelate Epimerase, Chain A, domain 1"/>
    <property type="match status" value="2"/>
</dbReference>
<accession>M0GZF5</accession>
<dbReference type="PANTHER" id="PTHR43709">
    <property type="entry name" value="ACONITATE ISOMERASE-RELATED"/>
    <property type="match status" value="1"/>
</dbReference>
<comment type="similarity">
    <text evidence="1">Belongs to the PrpF family.</text>
</comment>
<keyword evidence="4" id="KW-1185">Reference proteome</keyword>
<organism evidence="3 4">
    <name type="scientific">Haloferax gibbonsii (strain ATCC 33959 / DSM 4427 / JCM 8863 / NBRC 102184 / NCIMB 2188 / Ma 2.38)</name>
    <dbReference type="NCBI Taxonomy" id="1227459"/>
    <lineage>
        <taxon>Archaea</taxon>
        <taxon>Methanobacteriati</taxon>
        <taxon>Methanobacteriota</taxon>
        <taxon>Stenosarchaea group</taxon>
        <taxon>Halobacteria</taxon>
        <taxon>Halobacteriales</taxon>
        <taxon>Haloferacaceae</taxon>
        <taxon>Haloferax</taxon>
    </lineage>
</organism>
<name>M0GZF5_HALGM</name>
<gene>
    <name evidence="3" type="ORF">C454_18169</name>
</gene>
<evidence type="ECO:0000256" key="1">
    <source>
        <dbReference type="ARBA" id="ARBA00007673"/>
    </source>
</evidence>
<dbReference type="Proteomes" id="UP000011571">
    <property type="component" value="Unassembled WGS sequence"/>
</dbReference>
<evidence type="ECO:0000256" key="2">
    <source>
        <dbReference type="ARBA" id="ARBA00023235"/>
    </source>
</evidence>